<dbReference type="EMBL" id="QNTT01000095">
    <property type="protein sequence ID" value="RBA30137.1"/>
    <property type="molecule type" value="Genomic_DNA"/>
</dbReference>
<dbReference type="GO" id="GO:0140359">
    <property type="term" value="F:ABC-type transporter activity"/>
    <property type="evidence" value="ECO:0007669"/>
    <property type="project" value="InterPro"/>
</dbReference>
<feature type="domain" description="ABC-2 type transporter transmembrane" evidence="6">
    <location>
        <begin position="88"/>
        <end position="229"/>
    </location>
</feature>
<dbReference type="AlphaFoldDB" id="A0A365P640"/>
<evidence type="ECO:0000256" key="2">
    <source>
        <dbReference type="ARBA" id="ARBA00022692"/>
    </source>
</evidence>
<name>A0A365P640_9ACTN</name>
<evidence type="ECO:0000259" key="6">
    <source>
        <dbReference type="Pfam" id="PF12698"/>
    </source>
</evidence>
<feature type="transmembrane region" description="Helical" evidence="5">
    <location>
        <begin position="318"/>
        <end position="340"/>
    </location>
</feature>
<feature type="transmembrane region" description="Helical" evidence="5">
    <location>
        <begin position="419"/>
        <end position="438"/>
    </location>
</feature>
<gene>
    <name evidence="7" type="ORF">DQ226_17740</name>
</gene>
<dbReference type="GO" id="GO:0016020">
    <property type="term" value="C:membrane"/>
    <property type="evidence" value="ECO:0007669"/>
    <property type="project" value="UniProtKB-SubCell"/>
</dbReference>
<sequence length="506" mass="53428">MTTPFTVSLTWRYLVEYARRPINLVLLGVVPLVFVTLTADTIAEFARILGGQASLGQLEAVTAGWASAFLAGVAGFFHVSGSRQADRRLAATDSSPTRVVLARLASSLALAGVAVAGSLLALALRTDIVDVGRTVTATVMFALIYLGLGTAVGALVRSEVNGSLVIVFVWMFDVFLGPAMGPSDSWITRVFPSHFPTLVMLDASTGHAGPLSDLGAAAVWTLGGLVLAFGVLVLTTGHRRTSRRAPESTWGRTRVASRFAWREYRRNVALWVLLVGLPFFFISLSIAITPDQPTPVALTERGQDTIAIVSMIDVHGAIMVPITVAFLAGLAGLFVVLGSLEADRRLVVAGYRTAEVLAARLGVILLAAVLVSAVSLGVTSFSFQPRSWVAFALATLAVALTYAMLGVLIGPIVGRLGGLYLMFMLPFLDVGLAQNIMFDAAPPDWATWMPSHGAVRVLTDAAFTPSFDETAGALLALGWLAGITLAAAMVFHRIAAPGRTPLRTAS</sequence>
<evidence type="ECO:0000256" key="4">
    <source>
        <dbReference type="ARBA" id="ARBA00023136"/>
    </source>
</evidence>
<dbReference type="Pfam" id="PF12698">
    <property type="entry name" value="ABC2_membrane_3"/>
    <property type="match status" value="1"/>
</dbReference>
<keyword evidence="4 5" id="KW-0472">Membrane</keyword>
<evidence type="ECO:0000256" key="5">
    <source>
        <dbReference type="SAM" id="Phobius"/>
    </source>
</evidence>
<feature type="transmembrane region" description="Helical" evidence="5">
    <location>
        <begin position="21"/>
        <end position="42"/>
    </location>
</feature>
<organism evidence="7 8">
    <name type="scientific">Dietzia maris</name>
    <dbReference type="NCBI Taxonomy" id="37915"/>
    <lineage>
        <taxon>Bacteria</taxon>
        <taxon>Bacillati</taxon>
        <taxon>Actinomycetota</taxon>
        <taxon>Actinomycetes</taxon>
        <taxon>Mycobacteriales</taxon>
        <taxon>Dietziaceae</taxon>
        <taxon>Dietzia</taxon>
    </lineage>
</organism>
<evidence type="ECO:0000256" key="3">
    <source>
        <dbReference type="ARBA" id="ARBA00022989"/>
    </source>
</evidence>
<evidence type="ECO:0000313" key="7">
    <source>
        <dbReference type="EMBL" id="RBA30137.1"/>
    </source>
</evidence>
<feature type="transmembrane region" description="Helical" evidence="5">
    <location>
        <begin position="471"/>
        <end position="491"/>
    </location>
</feature>
<feature type="transmembrane region" description="Helical" evidence="5">
    <location>
        <begin position="62"/>
        <end position="79"/>
    </location>
</feature>
<feature type="transmembrane region" description="Helical" evidence="5">
    <location>
        <begin position="214"/>
        <end position="234"/>
    </location>
</feature>
<keyword evidence="3 5" id="KW-1133">Transmembrane helix</keyword>
<evidence type="ECO:0000313" key="8">
    <source>
        <dbReference type="Proteomes" id="UP000252187"/>
    </source>
</evidence>
<accession>A0A365P640</accession>
<feature type="transmembrane region" description="Helical" evidence="5">
    <location>
        <begin position="135"/>
        <end position="156"/>
    </location>
</feature>
<keyword evidence="2 5" id="KW-0812">Transmembrane</keyword>
<feature type="transmembrane region" description="Helical" evidence="5">
    <location>
        <begin position="268"/>
        <end position="288"/>
    </location>
</feature>
<comment type="subcellular location">
    <subcellularLocation>
        <location evidence="1">Membrane</location>
        <topology evidence="1">Multi-pass membrane protein</topology>
    </subcellularLocation>
</comment>
<comment type="caution">
    <text evidence="7">The sequence shown here is derived from an EMBL/GenBank/DDBJ whole genome shotgun (WGS) entry which is preliminary data.</text>
</comment>
<evidence type="ECO:0000256" key="1">
    <source>
        <dbReference type="ARBA" id="ARBA00004141"/>
    </source>
</evidence>
<dbReference type="Proteomes" id="UP000252187">
    <property type="component" value="Unassembled WGS sequence"/>
</dbReference>
<feature type="transmembrane region" description="Helical" evidence="5">
    <location>
        <begin position="361"/>
        <end position="383"/>
    </location>
</feature>
<protein>
    <submittedName>
        <fullName evidence="7">ABC transporter permease</fullName>
    </submittedName>
</protein>
<dbReference type="InterPro" id="IPR013525">
    <property type="entry name" value="ABC2_TM"/>
</dbReference>
<reference evidence="7 8" key="1">
    <citation type="submission" date="2018-06" db="EMBL/GenBank/DDBJ databases">
        <title>Whole genome sequencing of four bacterial strains from South Shetland trench revealing bio-synthetic gene clusters.</title>
        <authorList>
            <person name="Abdel-Mageed W.M."/>
            <person name="Lehri B."/>
            <person name="Jarmusch S.A."/>
            <person name="Miranda K."/>
            <person name="Goodfellow M."/>
            <person name="Jaspars M."/>
            <person name="Karlyshev A.V."/>
        </authorList>
    </citation>
    <scope>NUCLEOTIDE SEQUENCE [LARGE SCALE GENOMIC DNA]</scope>
    <source>
        <strain evidence="7 8">SST1</strain>
    </source>
</reference>
<feature type="transmembrane region" description="Helical" evidence="5">
    <location>
        <begin position="389"/>
        <end position="412"/>
    </location>
</feature>
<proteinExistence type="predicted"/>
<feature type="transmembrane region" description="Helical" evidence="5">
    <location>
        <begin position="100"/>
        <end position="123"/>
    </location>
</feature>
<feature type="transmembrane region" description="Helical" evidence="5">
    <location>
        <begin position="163"/>
        <end position="181"/>
    </location>
</feature>